<dbReference type="AlphaFoldDB" id="A0AAV4FN71"/>
<evidence type="ECO:0000256" key="1">
    <source>
        <dbReference type="SAM" id="SignalP"/>
    </source>
</evidence>
<comment type="caution">
    <text evidence="2">The sequence shown here is derived from an EMBL/GenBank/DDBJ whole genome shotgun (WGS) entry which is preliminary data.</text>
</comment>
<keyword evidence="1" id="KW-0732">Signal</keyword>
<protein>
    <recommendedName>
        <fullName evidence="4">Secreted protein</fullName>
    </recommendedName>
</protein>
<feature type="chain" id="PRO_5043876019" description="Secreted protein" evidence="1">
    <location>
        <begin position="24"/>
        <end position="84"/>
    </location>
</feature>
<sequence length="84" mass="8954">MTTLRGILVTWLIHLIVRWSSHSVAPGFFGSAMKTDLEMSAGISPASYISCRRDVSFSIPYSSKASIISTAPASGPVALKVVVQ</sequence>
<evidence type="ECO:0008006" key="4">
    <source>
        <dbReference type="Google" id="ProtNLM"/>
    </source>
</evidence>
<reference evidence="2 3" key="1">
    <citation type="journal article" date="2021" name="Elife">
        <title>Chloroplast acquisition without the gene transfer in kleptoplastic sea slugs, Plakobranchus ocellatus.</title>
        <authorList>
            <person name="Maeda T."/>
            <person name="Takahashi S."/>
            <person name="Yoshida T."/>
            <person name="Shimamura S."/>
            <person name="Takaki Y."/>
            <person name="Nagai Y."/>
            <person name="Toyoda A."/>
            <person name="Suzuki Y."/>
            <person name="Arimoto A."/>
            <person name="Ishii H."/>
            <person name="Satoh N."/>
            <person name="Nishiyama T."/>
            <person name="Hasebe M."/>
            <person name="Maruyama T."/>
            <person name="Minagawa J."/>
            <person name="Obokata J."/>
            <person name="Shigenobu S."/>
        </authorList>
    </citation>
    <scope>NUCLEOTIDE SEQUENCE [LARGE SCALE GENOMIC DNA]</scope>
</reference>
<evidence type="ECO:0000313" key="2">
    <source>
        <dbReference type="EMBL" id="GFR74858.1"/>
    </source>
</evidence>
<gene>
    <name evidence="2" type="ORF">ElyMa_002173500</name>
</gene>
<evidence type="ECO:0000313" key="3">
    <source>
        <dbReference type="Proteomes" id="UP000762676"/>
    </source>
</evidence>
<proteinExistence type="predicted"/>
<dbReference type="EMBL" id="BMAT01004510">
    <property type="protein sequence ID" value="GFR74858.1"/>
    <property type="molecule type" value="Genomic_DNA"/>
</dbReference>
<name>A0AAV4FN71_9GAST</name>
<feature type="signal peptide" evidence="1">
    <location>
        <begin position="1"/>
        <end position="23"/>
    </location>
</feature>
<organism evidence="2 3">
    <name type="scientific">Elysia marginata</name>
    <dbReference type="NCBI Taxonomy" id="1093978"/>
    <lineage>
        <taxon>Eukaryota</taxon>
        <taxon>Metazoa</taxon>
        <taxon>Spiralia</taxon>
        <taxon>Lophotrochozoa</taxon>
        <taxon>Mollusca</taxon>
        <taxon>Gastropoda</taxon>
        <taxon>Heterobranchia</taxon>
        <taxon>Euthyneura</taxon>
        <taxon>Panpulmonata</taxon>
        <taxon>Sacoglossa</taxon>
        <taxon>Placobranchoidea</taxon>
        <taxon>Plakobranchidae</taxon>
        <taxon>Elysia</taxon>
    </lineage>
</organism>
<keyword evidence="3" id="KW-1185">Reference proteome</keyword>
<dbReference type="Proteomes" id="UP000762676">
    <property type="component" value="Unassembled WGS sequence"/>
</dbReference>
<accession>A0AAV4FN71</accession>